<dbReference type="AlphaFoldDB" id="A0A831PL42"/>
<dbReference type="GO" id="GO:0005524">
    <property type="term" value="F:ATP binding"/>
    <property type="evidence" value="ECO:0007669"/>
    <property type="project" value="UniProtKB-KW"/>
</dbReference>
<accession>A0A831PL42</accession>
<name>A0A831PL42_9BACT</name>
<keyword evidence="1" id="KW-0547">Nucleotide-binding</keyword>
<gene>
    <name evidence="1" type="ORF">ENN90_04525</name>
</gene>
<organism evidence="1">
    <name type="scientific">Mariniphaga anaerophila</name>
    <dbReference type="NCBI Taxonomy" id="1484053"/>
    <lineage>
        <taxon>Bacteria</taxon>
        <taxon>Pseudomonadati</taxon>
        <taxon>Bacteroidota</taxon>
        <taxon>Bacteroidia</taxon>
        <taxon>Marinilabiliales</taxon>
        <taxon>Prolixibacteraceae</taxon>
        <taxon>Mariniphaga</taxon>
    </lineage>
</organism>
<protein>
    <submittedName>
        <fullName evidence="1">ATP-binding protein</fullName>
    </submittedName>
</protein>
<evidence type="ECO:0000313" key="1">
    <source>
        <dbReference type="EMBL" id="HDR50872.1"/>
    </source>
</evidence>
<proteinExistence type="predicted"/>
<keyword evidence="1" id="KW-0067">ATP-binding</keyword>
<sequence>MSLRYFYEENPELHVIAAGLLLEFALKGISFPVGRIQIIHMNPMTFREFLAARGNELLAEQIKKPESKLPEIVINKINHELLNYCIVGGMPECVNTFISTGGFIDVLQVQSDLISTFRQDFAKYSGHSDKRCLNTVLSSVAKKSGEQIKYSRLSEDFTNPTIKKAFDYWKWPGCSRGFERPHHPGSRLVQALRKKYSKPFFSTLV</sequence>
<reference evidence="1" key="1">
    <citation type="journal article" date="2020" name="mSystems">
        <title>Genome- and Community-Level Interaction Insights into Carbon Utilization and Element Cycling Functions of Hydrothermarchaeota in Hydrothermal Sediment.</title>
        <authorList>
            <person name="Zhou Z."/>
            <person name="Liu Y."/>
            <person name="Xu W."/>
            <person name="Pan J."/>
            <person name="Luo Z.H."/>
            <person name="Li M."/>
        </authorList>
    </citation>
    <scope>NUCLEOTIDE SEQUENCE [LARGE SCALE GENOMIC DNA]</scope>
    <source>
        <strain evidence="1">SpSt-1217</strain>
    </source>
</reference>
<dbReference type="PANTHER" id="PTHR33295">
    <property type="entry name" value="ATPASE"/>
    <property type="match status" value="1"/>
</dbReference>
<dbReference type="Proteomes" id="UP000886047">
    <property type="component" value="Unassembled WGS sequence"/>
</dbReference>
<dbReference type="EMBL" id="DSDK01000250">
    <property type="protein sequence ID" value="HDR50872.1"/>
    <property type="molecule type" value="Genomic_DNA"/>
</dbReference>
<comment type="caution">
    <text evidence="1">The sequence shown here is derived from an EMBL/GenBank/DDBJ whole genome shotgun (WGS) entry which is preliminary data.</text>
</comment>
<dbReference type="PANTHER" id="PTHR33295:SF7">
    <property type="entry name" value="ATPASE"/>
    <property type="match status" value="1"/>
</dbReference>